<sequence length="128" mass="13667">MEEFKNNENNIGTVKISDEVISVIAGIAASEIKGVFEVSQGVASGITQIFTNKKNPSKAVKVEVEEDRATIEISVGVQYGINIPDVLAQVQENVKNTVEALTGLNVSAVNILVQSIVLPKTNGEQSQE</sequence>
<organism evidence="1 2">
    <name type="scientific">Inconstantimicrobium mannanitabidum</name>
    <dbReference type="NCBI Taxonomy" id="1604901"/>
    <lineage>
        <taxon>Bacteria</taxon>
        <taxon>Bacillati</taxon>
        <taxon>Bacillota</taxon>
        <taxon>Clostridia</taxon>
        <taxon>Eubacteriales</taxon>
        <taxon>Clostridiaceae</taxon>
        <taxon>Inconstantimicrobium</taxon>
    </lineage>
</organism>
<evidence type="ECO:0000313" key="2">
    <source>
        <dbReference type="Proteomes" id="UP001058074"/>
    </source>
</evidence>
<comment type="caution">
    <text evidence="1">The sequence shown here is derived from an EMBL/GenBank/DDBJ whole genome shotgun (WGS) entry which is preliminary data.</text>
</comment>
<proteinExistence type="predicted"/>
<dbReference type="Proteomes" id="UP001058074">
    <property type="component" value="Unassembled WGS sequence"/>
</dbReference>
<accession>A0ACB5RAD8</accession>
<dbReference type="EMBL" id="BROD01000001">
    <property type="protein sequence ID" value="GKX66153.1"/>
    <property type="molecule type" value="Genomic_DNA"/>
</dbReference>
<reference evidence="1" key="1">
    <citation type="journal article" date="2025" name="Int. J. Syst. Evol. Microbiol.">
        <title>Inconstantimicrobium mannanitabidum sp. nov., a novel member of the family Clostridiaceae isolated from anoxic soil under the treatment of reductive soil disinfestation.</title>
        <authorList>
            <person name="Ueki A."/>
            <person name="Tonouchi A."/>
            <person name="Honma S."/>
            <person name="Kaku N."/>
            <person name="Ueki K."/>
        </authorList>
    </citation>
    <scope>NUCLEOTIDE SEQUENCE</scope>
    <source>
        <strain evidence="1">TW13</strain>
    </source>
</reference>
<name>A0ACB5RAD8_9CLOT</name>
<evidence type="ECO:0000313" key="1">
    <source>
        <dbReference type="EMBL" id="GKX66153.1"/>
    </source>
</evidence>
<keyword evidence="2" id="KW-1185">Reference proteome</keyword>
<gene>
    <name evidence="1" type="ORF">rsdtw13_14110</name>
</gene>
<protein>
    <submittedName>
        <fullName evidence="1">Uncharacterized protein</fullName>
    </submittedName>
</protein>